<dbReference type="SUPFAM" id="SSF63411">
    <property type="entry name" value="LuxS/MPP-like metallohydrolase"/>
    <property type="match status" value="2"/>
</dbReference>
<evidence type="ECO:0000259" key="2">
    <source>
        <dbReference type="Pfam" id="PF00675"/>
    </source>
</evidence>
<evidence type="ECO:0000313" key="5">
    <source>
        <dbReference type="EMBL" id="WKW16525.1"/>
    </source>
</evidence>
<evidence type="ECO:0000313" key="6">
    <source>
        <dbReference type="Proteomes" id="UP001229955"/>
    </source>
</evidence>
<dbReference type="InterPro" id="IPR050361">
    <property type="entry name" value="MPP/UQCRC_Complex"/>
</dbReference>
<dbReference type="Pfam" id="PF00675">
    <property type="entry name" value="Peptidase_M16"/>
    <property type="match status" value="1"/>
</dbReference>
<reference evidence="4" key="1">
    <citation type="submission" date="2023-07" db="EMBL/GenBank/DDBJ databases">
        <authorList>
            <person name="Haufschild T."/>
            <person name="Kallscheuer N."/>
            <person name="Hammer J."/>
            <person name="Kohn T."/>
            <person name="Kabuu M."/>
            <person name="Jogler M."/>
            <person name="Wohfarth N."/>
            <person name="Heuer A."/>
            <person name="Rohde M."/>
            <person name="van Teeseling M.C.F."/>
            <person name="Jogler C."/>
        </authorList>
    </citation>
    <scope>NUCLEOTIDE SEQUENCE</scope>
    <source>
        <strain evidence="4">Strain 138</strain>
        <strain evidence="5">Strain 318</strain>
    </source>
</reference>
<accession>A0AA49Q6F3</accession>
<evidence type="ECO:0000256" key="1">
    <source>
        <dbReference type="SAM" id="SignalP"/>
    </source>
</evidence>
<gene>
    <name evidence="4" type="ORF">Strain138_002944</name>
    <name evidence="5" type="ORF">Strain318_002942</name>
</gene>
<keyword evidence="6" id="KW-1185">Reference proteome</keyword>
<proteinExistence type="predicted"/>
<dbReference type="InterPro" id="IPR007863">
    <property type="entry name" value="Peptidase_M16_C"/>
</dbReference>
<dbReference type="Proteomes" id="UP001229955">
    <property type="component" value="Chromosome"/>
</dbReference>
<dbReference type="InterPro" id="IPR011249">
    <property type="entry name" value="Metalloenz_LuxS/M16"/>
</dbReference>
<dbReference type="PANTHER" id="PTHR11851:SF224">
    <property type="entry name" value="PROCESSING PROTEASE"/>
    <property type="match status" value="1"/>
</dbReference>
<dbReference type="AlphaFoldDB" id="A0AA49Q6F3"/>
<dbReference type="KEGG" id="pspc:Strain318_002942"/>
<feature type="domain" description="Peptidase M16 N-terminal" evidence="2">
    <location>
        <begin position="66"/>
        <end position="183"/>
    </location>
</feature>
<dbReference type="RefSeq" id="WP_367886457.1">
    <property type="nucleotide sequence ID" value="NZ_CP130612.1"/>
</dbReference>
<dbReference type="EMBL" id="CP130612">
    <property type="protein sequence ID" value="WKW13619.1"/>
    <property type="molecule type" value="Genomic_DNA"/>
</dbReference>
<dbReference type="PANTHER" id="PTHR11851">
    <property type="entry name" value="METALLOPROTEASE"/>
    <property type="match status" value="1"/>
</dbReference>
<keyword evidence="1" id="KW-0732">Signal</keyword>
<evidence type="ECO:0000313" key="4">
    <source>
        <dbReference type="EMBL" id="WKW13619.1"/>
    </source>
</evidence>
<dbReference type="Pfam" id="PF05193">
    <property type="entry name" value="Peptidase_M16_C"/>
    <property type="match status" value="1"/>
</dbReference>
<feature type="chain" id="PRO_5041283940" evidence="1">
    <location>
        <begin position="22"/>
        <end position="482"/>
    </location>
</feature>
<evidence type="ECO:0000259" key="3">
    <source>
        <dbReference type="Pfam" id="PF05193"/>
    </source>
</evidence>
<dbReference type="GO" id="GO:0046872">
    <property type="term" value="F:metal ion binding"/>
    <property type="evidence" value="ECO:0007669"/>
    <property type="project" value="InterPro"/>
</dbReference>
<protein>
    <submittedName>
        <fullName evidence="4">Pitrilysin family protein</fullName>
    </submittedName>
</protein>
<dbReference type="InterPro" id="IPR011765">
    <property type="entry name" value="Pept_M16_N"/>
</dbReference>
<feature type="domain" description="Peptidase M16 C-terminal" evidence="3">
    <location>
        <begin position="211"/>
        <end position="387"/>
    </location>
</feature>
<dbReference type="EMBL" id="CP130613">
    <property type="protein sequence ID" value="WKW16525.1"/>
    <property type="molecule type" value="Genomic_DNA"/>
</dbReference>
<name>A0AA49Q6F3_9BACT</name>
<dbReference type="Gene3D" id="3.30.830.10">
    <property type="entry name" value="Metalloenzyme, LuxS/M16 peptidase-like"/>
    <property type="match status" value="2"/>
</dbReference>
<feature type="signal peptide" evidence="1">
    <location>
        <begin position="1"/>
        <end position="21"/>
    </location>
</feature>
<sequence>MTRARLLILSALALPFVSVHAQQPAFDRTRPPTLGAAPTLTIPSVRASRLSSGAALKVVEQRELPLVHVTLQFAGGGRLDNDMPGLASFVATMVREGAGTRDANALQSELAYLGATLSANADWDNTSITLRVAKRNLDAALDLMADVVLRPTFAAADVRRQRDLRLAALLQQRDQPRTLATMTFNRALFPAGHPYRQSLGGDSASTAALDSAVVRAFHDGAYRPLRATFTVVGDIDETEARSQLDRRFGNWAIRGAERRPAPVLVAATRSPARRVILVDKPGAAQSVIMIGAPGLERTTPDYAAIQVMNTILGGSFSSRLNTTLRETKGYTYGASSGFQWRPLPGAFVASSDVRTDVTDSSLVEFFREIRTLRDTLVSEGELARAKAFIALGIPGDFESTAQIAGQVTALALFNLPLAWLQEYVAAVNAVTAADVQRVARRYVPDDAATVIVVGDLAKVRAGIEALNLGPVTVVPVEELARP</sequence>
<accession>A0AA49K231</accession>
<organism evidence="4">
    <name type="scientific">Pseudogemmatithrix spongiicola</name>
    <dbReference type="NCBI Taxonomy" id="3062599"/>
    <lineage>
        <taxon>Bacteria</taxon>
        <taxon>Pseudomonadati</taxon>
        <taxon>Gemmatimonadota</taxon>
        <taxon>Gemmatimonadia</taxon>
        <taxon>Gemmatimonadales</taxon>
        <taxon>Gemmatimonadaceae</taxon>
        <taxon>Pseudogemmatithrix</taxon>
    </lineage>
</organism>